<evidence type="ECO:0000256" key="1">
    <source>
        <dbReference type="SAM" id="MobiDB-lite"/>
    </source>
</evidence>
<reference evidence="3" key="1">
    <citation type="journal article" date="2006" name="Proc. Natl. Acad. Sci. U.S.A.">
        <title>The complete genome of Rhodococcus sp. RHA1 provides insights into a catabolic powerhouse.</title>
        <authorList>
            <person name="McLeod M.P."/>
            <person name="Warren R.L."/>
            <person name="Hsiao W.W.L."/>
            <person name="Araki N."/>
            <person name="Myhre M."/>
            <person name="Fernandes C."/>
            <person name="Miyazawa D."/>
            <person name="Wong W."/>
            <person name="Lillquist A.L."/>
            <person name="Wang D."/>
            <person name="Dosanjh M."/>
            <person name="Hara H."/>
            <person name="Petrescu A."/>
            <person name="Morin R.D."/>
            <person name="Yang G."/>
            <person name="Stott J.M."/>
            <person name="Schein J.E."/>
            <person name="Shin H."/>
            <person name="Smailus D."/>
            <person name="Siddiqui A.S."/>
            <person name="Marra M.A."/>
            <person name="Jones S.J.M."/>
            <person name="Holt R."/>
            <person name="Brinkman F.S.L."/>
            <person name="Miyauchi K."/>
            <person name="Fukuda M."/>
            <person name="Davies J.E."/>
            <person name="Mohn W.W."/>
            <person name="Eltis L.D."/>
        </authorList>
    </citation>
    <scope>NUCLEOTIDE SEQUENCE [LARGE SCALE GENOMIC DNA]</scope>
    <source>
        <strain evidence="3">RHA1</strain>
    </source>
</reference>
<organism evidence="2 3">
    <name type="scientific">Rhodococcus jostii (strain RHA1)</name>
    <dbReference type="NCBI Taxonomy" id="101510"/>
    <lineage>
        <taxon>Bacteria</taxon>
        <taxon>Bacillati</taxon>
        <taxon>Actinomycetota</taxon>
        <taxon>Actinomycetes</taxon>
        <taxon>Mycobacteriales</taxon>
        <taxon>Nocardiaceae</taxon>
        <taxon>Rhodococcus</taxon>
    </lineage>
</organism>
<geneLocation type="plasmid" evidence="2 3">
    <name>pRHL2</name>
</geneLocation>
<dbReference type="Proteomes" id="UP000008710">
    <property type="component" value="Plasmid pRHL2"/>
</dbReference>
<gene>
    <name evidence="2" type="ordered locus">RHA1_ro10442</name>
</gene>
<proteinExistence type="predicted"/>
<accession>Q0RVQ5</accession>
<evidence type="ECO:0000313" key="2">
    <source>
        <dbReference type="EMBL" id="ABH00631.1"/>
    </source>
</evidence>
<feature type="compositionally biased region" description="Polar residues" evidence="1">
    <location>
        <begin position="34"/>
        <end position="45"/>
    </location>
</feature>
<dbReference type="AlphaFoldDB" id="Q0RVQ5"/>
<feature type="region of interest" description="Disordered" evidence="1">
    <location>
        <begin position="31"/>
        <end position="50"/>
    </location>
</feature>
<sequence length="99" mass="10790">MAVSWTTERVAAVAASNLALPADTALFGGAAEQSGRTTGSAPTASEHSELAEQIAEPFQQFAQPFQQFRDMPERYHGPNAIEQQMDSLCPCRLIIYFTI</sequence>
<dbReference type="HOGENOM" id="CLU_2318265_0_0_11"/>
<dbReference type="EMBL" id="CP000433">
    <property type="protein sequence ID" value="ABH00631.1"/>
    <property type="molecule type" value="Genomic_DNA"/>
</dbReference>
<protein>
    <submittedName>
        <fullName evidence="2">Uncharacterized protein</fullName>
    </submittedName>
</protein>
<dbReference type="KEGG" id="rha:RHA1_ro10442"/>
<keyword evidence="2" id="KW-0614">Plasmid</keyword>
<name>Q0RVQ5_RHOJR</name>
<evidence type="ECO:0000313" key="3">
    <source>
        <dbReference type="Proteomes" id="UP000008710"/>
    </source>
</evidence>